<keyword evidence="1" id="KW-0143">Chaperone</keyword>
<gene>
    <name evidence="2" type="ORF">ATI53_1008106</name>
</gene>
<comment type="caution">
    <text evidence="2">The sequence shown here is derived from an EMBL/GenBank/DDBJ whole genome shotgun (WGS) entry which is preliminary data.</text>
</comment>
<organism evidence="2 3">
    <name type="scientific">Salipiger aestuarii</name>
    <dbReference type="NCBI Taxonomy" id="568098"/>
    <lineage>
        <taxon>Bacteria</taxon>
        <taxon>Pseudomonadati</taxon>
        <taxon>Pseudomonadota</taxon>
        <taxon>Alphaproteobacteria</taxon>
        <taxon>Rhodobacterales</taxon>
        <taxon>Roseobacteraceae</taxon>
        <taxon>Salipiger</taxon>
    </lineage>
</organism>
<reference evidence="2 3" key="1">
    <citation type="submission" date="2018-06" db="EMBL/GenBank/DDBJ databases">
        <title>Genomic Encyclopedia of Archaeal and Bacterial Type Strains, Phase II (KMG-II): from individual species to whole genera.</title>
        <authorList>
            <person name="Goeker M."/>
        </authorList>
    </citation>
    <scope>NUCLEOTIDE SEQUENCE [LARGE SCALE GENOMIC DNA]</scope>
    <source>
        <strain evidence="2 3">DSM 22011</strain>
    </source>
</reference>
<protein>
    <submittedName>
        <fullName evidence="2">Urease accessory protein UreH</fullName>
    </submittedName>
</protein>
<keyword evidence="3" id="KW-1185">Reference proteome</keyword>
<dbReference type="RefSeq" id="WP_111550000.1">
    <property type="nucleotide sequence ID" value="NZ_LIGK01000008.1"/>
</dbReference>
<sequence>MKDAEPDRAQVSLICGIAPDGGTSLLDRHVEWPWSLPRGYRRAGLHGPLTVLPQCAGAALLPGDHWRHEVTAKAGAGVDLTSAGALMIHADARRGRECRSDWTLRADAGATLRHLADPNVLMTGAKMRQRISVTLGAGAKAVLFDGFCRRDPAAPDVGGRWRSDLHIMNDRRETLLRERQHVTEADLIALRALKGGMTAFGTVTVIGSAPFDDGPLDLPDAYVAAGAARGGAGQIIRIAAVTGGALDRAFRQIRALI</sequence>
<dbReference type="InterPro" id="IPR002669">
    <property type="entry name" value="UreD"/>
</dbReference>
<dbReference type="OrthoDB" id="7855915at2"/>
<dbReference type="Pfam" id="PF01774">
    <property type="entry name" value="UreD"/>
    <property type="match status" value="1"/>
</dbReference>
<dbReference type="AlphaFoldDB" id="A0A327YFS3"/>
<evidence type="ECO:0000313" key="3">
    <source>
        <dbReference type="Proteomes" id="UP000249165"/>
    </source>
</evidence>
<evidence type="ECO:0000256" key="1">
    <source>
        <dbReference type="ARBA" id="ARBA00023186"/>
    </source>
</evidence>
<dbReference type="Proteomes" id="UP000249165">
    <property type="component" value="Unassembled WGS sequence"/>
</dbReference>
<name>A0A327YFS3_9RHOB</name>
<dbReference type="EMBL" id="QLMG01000008">
    <property type="protein sequence ID" value="RAK19724.1"/>
    <property type="molecule type" value="Genomic_DNA"/>
</dbReference>
<dbReference type="GO" id="GO:0016151">
    <property type="term" value="F:nickel cation binding"/>
    <property type="evidence" value="ECO:0007669"/>
    <property type="project" value="InterPro"/>
</dbReference>
<proteinExistence type="predicted"/>
<accession>A0A327YFS3</accession>
<evidence type="ECO:0000313" key="2">
    <source>
        <dbReference type="EMBL" id="RAK19724.1"/>
    </source>
</evidence>